<protein>
    <submittedName>
        <fullName evidence="2">YfhO family protein</fullName>
    </submittedName>
</protein>
<keyword evidence="5" id="KW-1185">Reference proteome</keyword>
<dbReference type="OrthoDB" id="9815466at2"/>
<dbReference type="RefSeq" id="WP_154238881.1">
    <property type="nucleotide sequence ID" value="NZ_WKPI01000015.1"/>
</dbReference>
<dbReference type="PANTHER" id="PTHR38454">
    <property type="entry name" value="INTEGRAL MEMBRANE PROTEIN-RELATED"/>
    <property type="match status" value="1"/>
</dbReference>
<proteinExistence type="predicted"/>
<organism evidence="2 4">
    <name type="scientific">Holdemania massiliensis</name>
    <dbReference type="NCBI Taxonomy" id="1468449"/>
    <lineage>
        <taxon>Bacteria</taxon>
        <taxon>Bacillati</taxon>
        <taxon>Bacillota</taxon>
        <taxon>Erysipelotrichia</taxon>
        <taxon>Erysipelotrichales</taxon>
        <taxon>Erysipelotrichaceae</taxon>
        <taxon>Holdemania</taxon>
    </lineage>
</organism>
<reference evidence="4 5" key="1">
    <citation type="journal article" date="2019" name="Nat. Med.">
        <title>A library of human gut bacterial isolates paired with longitudinal multiomics data enables mechanistic microbiome research.</title>
        <authorList>
            <person name="Poyet M."/>
            <person name="Groussin M."/>
            <person name="Gibbons S.M."/>
            <person name="Avila-Pacheco J."/>
            <person name="Jiang X."/>
            <person name="Kearney S.M."/>
            <person name="Perrotta A.R."/>
            <person name="Berdy B."/>
            <person name="Zhao S."/>
            <person name="Lieberman T.D."/>
            <person name="Swanson P.K."/>
            <person name="Smith M."/>
            <person name="Roesemann S."/>
            <person name="Alexander J.E."/>
            <person name="Rich S.A."/>
            <person name="Livny J."/>
            <person name="Vlamakis H."/>
            <person name="Clish C."/>
            <person name="Bullock K."/>
            <person name="Deik A."/>
            <person name="Scott J."/>
            <person name="Pierce K.A."/>
            <person name="Xavier R.J."/>
            <person name="Alm E.J."/>
        </authorList>
    </citation>
    <scope>NUCLEOTIDE SEQUENCE [LARGE SCALE GENOMIC DNA]</scope>
    <source>
        <strain evidence="2 4">BIOML-A4</strain>
        <strain evidence="3 5">BIOML-A5</strain>
    </source>
</reference>
<dbReference type="Proteomes" id="UP000433575">
    <property type="component" value="Unassembled WGS sequence"/>
</dbReference>
<dbReference type="Proteomes" id="UP000480929">
    <property type="component" value="Unassembled WGS sequence"/>
</dbReference>
<evidence type="ECO:0000313" key="4">
    <source>
        <dbReference type="Proteomes" id="UP000433575"/>
    </source>
</evidence>
<keyword evidence="1" id="KW-0472">Membrane</keyword>
<evidence type="ECO:0000313" key="3">
    <source>
        <dbReference type="EMBL" id="MSC33389.1"/>
    </source>
</evidence>
<accession>A0A6N7S6X4</accession>
<comment type="caution">
    <text evidence="2">The sequence shown here is derived from an EMBL/GenBank/DDBJ whole genome shotgun (WGS) entry which is preliminary data.</text>
</comment>
<feature type="transmembrane region" description="Helical" evidence="1">
    <location>
        <begin position="63"/>
        <end position="81"/>
    </location>
</feature>
<gene>
    <name evidence="3" type="ORF">GKD88_09680</name>
    <name evidence="2" type="ORF">GKE08_09880</name>
</gene>
<evidence type="ECO:0000256" key="1">
    <source>
        <dbReference type="SAM" id="Phobius"/>
    </source>
</evidence>
<dbReference type="PANTHER" id="PTHR38454:SF1">
    <property type="entry name" value="INTEGRAL MEMBRANE PROTEIN"/>
    <property type="match status" value="1"/>
</dbReference>
<name>A0A6N7S6X4_9FIRM</name>
<keyword evidence="1" id="KW-0812">Transmembrane</keyword>
<sequence length="90" mass="10289">MQSQLVLDQDSFVATPIPYNQGRSVYLDNKKVDVEKVNLGFIGFYANEGNHVVEFKYKTQGKFIGTMISLFSLSVLIIVCIKTRKREKLK</sequence>
<dbReference type="AlphaFoldDB" id="A0A6N7S6X4"/>
<dbReference type="EMBL" id="WKPI01000015">
    <property type="protein sequence ID" value="MSC33389.1"/>
    <property type="molecule type" value="Genomic_DNA"/>
</dbReference>
<evidence type="ECO:0000313" key="2">
    <source>
        <dbReference type="EMBL" id="MSA89634.1"/>
    </source>
</evidence>
<dbReference type="Pfam" id="PF09586">
    <property type="entry name" value="YfhO"/>
    <property type="match status" value="1"/>
</dbReference>
<evidence type="ECO:0000313" key="5">
    <source>
        <dbReference type="Proteomes" id="UP000480929"/>
    </source>
</evidence>
<keyword evidence="1" id="KW-1133">Transmembrane helix</keyword>
<dbReference type="EMBL" id="WKPJ01000013">
    <property type="protein sequence ID" value="MSA89634.1"/>
    <property type="molecule type" value="Genomic_DNA"/>
</dbReference>
<dbReference type="InterPro" id="IPR018580">
    <property type="entry name" value="Uncharacterised_YfhO"/>
</dbReference>